<protein>
    <submittedName>
        <fullName evidence="10">Threonylcarbamoyladenosine tRNA methylthiotransferase MtaB</fullName>
    </submittedName>
</protein>
<keyword evidence="11" id="KW-1185">Reference proteome</keyword>
<dbReference type="SUPFAM" id="SSF102114">
    <property type="entry name" value="Radical SAM enzymes"/>
    <property type="match status" value="1"/>
</dbReference>
<dbReference type="NCBIfam" id="TIGR01579">
    <property type="entry name" value="MiaB-like-C"/>
    <property type="match status" value="1"/>
</dbReference>
<dbReference type="InterPro" id="IPR058240">
    <property type="entry name" value="rSAM_sf"/>
</dbReference>
<keyword evidence="5" id="KW-0479">Metal-binding</keyword>
<proteinExistence type="predicted"/>
<dbReference type="CDD" id="cd01335">
    <property type="entry name" value="Radical_SAM"/>
    <property type="match status" value="1"/>
</dbReference>
<evidence type="ECO:0000313" key="11">
    <source>
        <dbReference type="Proteomes" id="UP000199322"/>
    </source>
</evidence>
<dbReference type="RefSeq" id="WP_091404013.1">
    <property type="nucleotide sequence ID" value="NZ_FMYV01000005.1"/>
</dbReference>
<dbReference type="STRING" id="28234.SAMN04488588_1379"/>
<evidence type="ECO:0000313" key="10">
    <source>
        <dbReference type="EMBL" id="SDC58876.1"/>
    </source>
</evidence>
<accession>A0A1G6MV74</accession>
<dbReference type="GO" id="GO:0046872">
    <property type="term" value="F:metal ion binding"/>
    <property type="evidence" value="ECO:0007669"/>
    <property type="project" value="UniProtKB-KW"/>
</dbReference>
<dbReference type="GO" id="GO:0035598">
    <property type="term" value="F:tRNA (N(6)-L-threonylcarbamoyladenosine(37)-C(2))-methylthiotransferase activity"/>
    <property type="evidence" value="ECO:0007669"/>
    <property type="project" value="TreeGrafter"/>
</dbReference>
<dbReference type="NCBIfam" id="TIGR00089">
    <property type="entry name" value="MiaB/RimO family radical SAM methylthiotransferase"/>
    <property type="match status" value="1"/>
</dbReference>
<dbReference type="EMBL" id="FMYV01000005">
    <property type="protein sequence ID" value="SDC58876.1"/>
    <property type="molecule type" value="Genomic_DNA"/>
</dbReference>
<keyword evidence="7" id="KW-0411">Iron-sulfur</keyword>
<keyword evidence="3 10" id="KW-0808">Transferase</keyword>
<dbReference type="InterPro" id="IPR006638">
    <property type="entry name" value="Elp3/MiaA/NifB-like_rSAM"/>
</dbReference>
<keyword evidence="6" id="KW-0408">Iron</keyword>
<evidence type="ECO:0000256" key="1">
    <source>
        <dbReference type="ARBA" id="ARBA00001966"/>
    </source>
</evidence>
<sequence>MNKKISFITYGCKLNQSETEKMAEKLNSNYNITFEEKDGRSDIYVLNTCTVTAEAERKIRQTIRRIKRKNSNIKIIATGCYSHTDAEKLKEIGADLVLGNLEKKYIDQNIEKEGIFVDKAYWLRKQDKIEIPNFPMGNRTRVFLPIEEGCYNACTYCRIIFSRGTKIRSLDKEIIFDKISDFIDQGIKEIVLTGINLGYYGYRTDYNFKCLLKDIEKKFGTKNIRIRISSLYPDMIDEQFAKIVNESDIFENHVHLSLQHVSNDVLENMGRKYRKKDINNAFKNLRKYNENFSITADIIVGFPGETEEDFQELINFVKKNKLQKIHGFRFSARPNTKAKRLENQIPGNIKKERNKILFEASKYSSKDYILNMIGKKVKVLIENNNKGYDEYYISHKINGQNNEENNFKEVIIKQINTEGVASDVF</sequence>
<dbReference type="InterPro" id="IPR013848">
    <property type="entry name" value="Methylthiotransferase_N"/>
</dbReference>
<dbReference type="SFLD" id="SFLDG01082">
    <property type="entry name" value="B12-binding_domain_containing"/>
    <property type="match status" value="1"/>
</dbReference>
<keyword evidence="2" id="KW-0004">4Fe-4S</keyword>
<feature type="domain" description="Radical SAM core" evidence="9">
    <location>
        <begin position="136"/>
        <end position="367"/>
    </location>
</feature>
<dbReference type="Gene3D" id="3.80.30.20">
    <property type="entry name" value="tm_1862 like domain"/>
    <property type="match status" value="1"/>
</dbReference>
<dbReference type="InterPro" id="IPR007197">
    <property type="entry name" value="rSAM"/>
</dbReference>
<dbReference type="InterPro" id="IPR023404">
    <property type="entry name" value="rSAM_horseshoe"/>
</dbReference>
<dbReference type="InterPro" id="IPR038135">
    <property type="entry name" value="Methylthiotransferase_N_sf"/>
</dbReference>
<name>A0A1G6MV74_9BACT</name>
<evidence type="ECO:0000256" key="6">
    <source>
        <dbReference type="ARBA" id="ARBA00023004"/>
    </source>
</evidence>
<dbReference type="InterPro" id="IPR020612">
    <property type="entry name" value="Methylthiotransferase_CS"/>
</dbReference>
<keyword evidence="4" id="KW-0949">S-adenosyl-L-methionine</keyword>
<feature type="domain" description="MTTase N-terminal" evidence="8">
    <location>
        <begin position="3"/>
        <end position="115"/>
    </location>
</feature>
<evidence type="ECO:0000259" key="9">
    <source>
        <dbReference type="PROSITE" id="PS51918"/>
    </source>
</evidence>
<dbReference type="SFLD" id="SFLDS00029">
    <property type="entry name" value="Radical_SAM"/>
    <property type="match status" value="1"/>
</dbReference>
<dbReference type="AlphaFoldDB" id="A0A1G6MV74"/>
<dbReference type="Gene3D" id="3.40.50.12160">
    <property type="entry name" value="Methylthiotransferase, N-terminal domain"/>
    <property type="match status" value="1"/>
</dbReference>
<dbReference type="GO" id="GO:0051539">
    <property type="term" value="F:4 iron, 4 sulfur cluster binding"/>
    <property type="evidence" value="ECO:0007669"/>
    <property type="project" value="UniProtKB-KW"/>
</dbReference>
<gene>
    <name evidence="10" type="ORF">SAMN04488588_1379</name>
</gene>
<dbReference type="SMART" id="SM00729">
    <property type="entry name" value="Elp3"/>
    <property type="match status" value="1"/>
</dbReference>
<evidence type="ECO:0000256" key="2">
    <source>
        <dbReference type="ARBA" id="ARBA00022485"/>
    </source>
</evidence>
<dbReference type="Pfam" id="PF00919">
    <property type="entry name" value="UPF0004"/>
    <property type="match status" value="1"/>
</dbReference>
<dbReference type="PROSITE" id="PS01278">
    <property type="entry name" value="MTTASE_RADICAL"/>
    <property type="match status" value="1"/>
</dbReference>
<dbReference type="InterPro" id="IPR005839">
    <property type="entry name" value="Methylthiotransferase"/>
</dbReference>
<dbReference type="PROSITE" id="PS51918">
    <property type="entry name" value="RADICAL_SAM"/>
    <property type="match status" value="1"/>
</dbReference>
<dbReference type="PANTHER" id="PTHR11918">
    <property type="entry name" value="RADICAL SAM PROTEINS"/>
    <property type="match status" value="1"/>
</dbReference>
<organism evidence="10 11">
    <name type="scientific">Geotoga petraea</name>
    <dbReference type="NCBI Taxonomy" id="28234"/>
    <lineage>
        <taxon>Bacteria</taxon>
        <taxon>Thermotogati</taxon>
        <taxon>Thermotogota</taxon>
        <taxon>Thermotogae</taxon>
        <taxon>Petrotogales</taxon>
        <taxon>Petrotogaceae</taxon>
        <taxon>Geotoga</taxon>
    </lineage>
</organism>
<evidence type="ECO:0000256" key="4">
    <source>
        <dbReference type="ARBA" id="ARBA00022691"/>
    </source>
</evidence>
<dbReference type="PROSITE" id="PS51449">
    <property type="entry name" value="MTTASE_N"/>
    <property type="match status" value="1"/>
</dbReference>
<evidence type="ECO:0000256" key="7">
    <source>
        <dbReference type="ARBA" id="ARBA00023014"/>
    </source>
</evidence>
<dbReference type="Proteomes" id="UP000199322">
    <property type="component" value="Unassembled WGS sequence"/>
</dbReference>
<dbReference type="InterPro" id="IPR006467">
    <property type="entry name" value="MiaB-like_bact"/>
</dbReference>
<reference evidence="10 11" key="1">
    <citation type="submission" date="2016-10" db="EMBL/GenBank/DDBJ databases">
        <authorList>
            <person name="de Groot N.N."/>
        </authorList>
    </citation>
    <scope>NUCLEOTIDE SEQUENCE [LARGE SCALE GENOMIC DNA]</scope>
    <source>
        <strain evidence="10 11">WG14</strain>
    </source>
</reference>
<evidence type="ECO:0000256" key="3">
    <source>
        <dbReference type="ARBA" id="ARBA00022679"/>
    </source>
</evidence>
<dbReference type="Pfam" id="PF04055">
    <property type="entry name" value="Radical_SAM"/>
    <property type="match status" value="1"/>
</dbReference>
<dbReference type="PANTHER" id="PTHR11918:SF45">
    <property type="entry name" value="THREONYLCARBAMOYLADENOSINE TRNA METHYLTHIOTRANSFERASE"/>
    <property type="match status" value="1"/>
</dbReference>
<comment type="cofactor">
    <cofactor evidence="1">
        <name>[4Fe-4S] cluster</name>
        <dbReference type="ChEBI" id="CHEBI:49883"/>
    </cofactor>
</comment>
<evidence type="ECO:0000259" key="8">
    <source>
        <dbReference type="PROSITE" id="PS51449"/>
    </source>
</evidence>
<evidence type="ECO:0000256" key="5">
    <source>
        <dbReference type="ARBA" id="ARBA00022723"/>
    </source>
</evidence>